<comment type="caution">
    <text evidence="2">The sequence shown here is derived from an EMBL/GenBank/DDBJ whole genome shotgun (WGS) entry which is preliminary data.</text>
</comment>
<dbReference type="InterPro" id="IPR002477">
    <property type="entry name" value="Peptidoglycan-bd-like"/>
</dbReference>
<accession>A0A1G2KT58</accession>
<feature type="domain" description="Peptidoglycan binding-like" evidence="1">
    <location>
        <begin position="221"/>
        <end position="277"/>
    </location>
</feature>
<evidence type="ECO:0000259" key="1">
    <source>
        <dbReference type="Pfam" id="PF01471"/>
    </source>
</evidence>
<feature type="domain" description="Peptidoglycan binding-like" evidence="1">
    <location>
        <begin position="380"/>
        <end position="437"/>
    </location>
</feature>
<evidence type="ECO:0000313" key="2">
    <source>
        <dbReference type="EMBL" id="OHA01569.1"/>
    </source>
</evidence>
<dbReference type="PANTHER" id="PTHR41533:SF1">
    <property type="entry name" value="L,D-TRANSPEPTIDASE YCBB-RELATED"/>
    <property type="match status" value="1"/>
</dbReference>
<name>A0A1G2KT58_9BACT</name>
<gene>
    <name evidence="2" type="ORF">A3C16_00325</name>
</gene>
<dbReference type="PANTHER" id="PTHR41533">
    <property type="entry name" value="L,D-TRANSPEPTIDASE HI_1667-RELATED"/>
    <property type="match status" value="1"/>
</dbReference>
<dbReference type="CDD" id="cd12797">
    <property type="entry name" value="M23_peptidase"/>
    <property type="match status" value="1"/>
</dbReference>
<dbReference type="InterPro" id="IPR036365">
    <property type="entry name" value="PGBD-like_sf"/>
</dbReference>
<dbReference type="InterPro" id="IPR011055">
    <property type="entry name" value="Dup_hybrid_motif"/>
</dbReference>
<dbReference type="Pfam" id="PF01471">
    <property type="entry name" value="PG_binding_1"/>
    <property type="match status" value="4"/>
</dbReference>
<reference evidence="2 3" key="1">
    <citation type="journal article" date="2016" name="Nat. Commun.">
        <title>Thousands of microbial genomes shed light on interconnected biogeochemical processes in an aquifer system.</title>
        <authorList>
            <person name="Anantharaman K."/>
            <person name="Brown C.T."/>
            <person name="Hug L.A."/>
            <person name="Sharon I."/>
            <person name="Castelle C.J."/>
            <person name="Probst A.J."/>
            <person name="Thomas B.C."/>
            <person name="Singh A."/>
            <person name="Wilkins M.J."/>
            <person name="Karaoz U."/>
            <person name="Brodie E.L."/>
            <person name="Williams K.H."/>
            <person name="Hubbard S.S."/>
            <person name="Banfield J.F."/>
        </authorList>
    </citation>
    <scope>NUCLEOTIDE SEQUENCE [LARGE SCALE GENOMIC DNA]</scope>
</reference>
<sequence>MVHRFMQFFHVIWLFLLPVILVALPASADVMRPMTFPLEYPYSFADDFLDPRGGGMRQHKGNDIIATKMTRALAVVDGTVVYVVSPEASWGYSIGIEDSDGYQYQYLHLNNDTPGTDDGKGGEANAYAPGITRGVRVTKGQHVGWVGDSGNAENTVPHLHFEIHTPSREEINPYPSLVASAAAGTNNAVLGAVQHKDLGDFGRDREFQEAITRELIETTHGDMVTLLQLKLTALGFYTSKYITGYFDSITKDAVMRLQQAHALPITGRVDVHTRAILNKGTGFEEELPAQKPAESQDLKEGSTGEAVTQLQAKLKALGYFTSSLITDFFGPITKAAVIRFQTAYGIVPIGIVGPETRAAMDKATASGSYVVASNLKKGSRGQAVAELQIQLKNLGYYSSSYVTAEFDDITRDAVIRFQRAKGIETTGIVGPLTRAALNPSLAPVAVVPSAATPAASSFRFTEDLSEGLRGEAVGELQLKLKAAGYFSGPITEYFGPLTKIAVVGFQRAHTIDPIGVVGPKTRLVLNGM</sequence>
<feature type="domain" description="Peptidoglycan binding-like" evidence="1">
    <location>
        <begin position="469"/>
        <end position="522"/>
    </location>
</feature>
<feature type="domain" description="Peptidoglycan binding-like" evidence="1">
    <location>
        <begin position="303"/>
        <end position="360"/>
    </location>
</feature>
<dbReference type="SUPFAM" id="SSF47090">
    <property type="entry name" value="PGBD-like"/>
    <property type="match status" value="4"/>
</dbReference>
<protein>
    <recommendedName>
        <fullName evidence="1">Peptidoglycan binding-like domain-containing protein</fullName>
    </recommendedName>
</protein>
<dbReference type="Proteomes" id="UP000177811">
    <property type="component" value="Unassembled WGS sequence"/>
</dbReference>
<dbReference type="Gene3D" id="1.10.101.10">
    <property type="entry name" value="PGBD-like superfamily/PGBD"/>
    <property type="match status" value="4"/>
</dbReference>
<evidence type="ECO:0000313" key="3">
    <source>
        <dbReference type="Proteomes" id="UP000177811"/>
    </source>
</evidence>
<dbReference type="InterPro" id="IPR036366">
    <property type="entry name" value="PGBDSf"/>
</dbReference>
<dbReference type="AlphaFoldDB" id="A0A1G2KT58"/>
<proteinExistence type="predicted"/>
<organism evidence="2 3">
    <name type="scientific">Candidatus Sungbacteria bacterium RIFCSPHIGHO2_02_FULL_51_29</name>
    <dbReference type="NCBI Taxonomy" id="1802273"/>
    <lineage>
        <taxon>Bacteria</taxon>
        <taxon>Candidatus Sungiibacteriota</taxon>
    </lineage>
</organism>
<dbReference type="SUPFAM" id="SSF51261">
    <property type="entry name" value="Duplicated hybrid motif"/>
    <property type="match status" value="1"/>
</dbReference>
<dbReference type="InterPro" id="IPR052905">
    <property type="entry name" value="LD-transpeptidase_YkuD-like"/>
</dbReference>
<dbReference type="EMBL" id="MHQL01000059">
    <property type="protein sequence ID" value="OHA01569.1"/>
    <property type="molecule type" value="Genomic_DNA"/>
</dbReference>
<dbReference type="Gene3D" id="2.70.70.10">
    <property type="entry name" value="Glucose Permease (Domain IIA)"/>
    <property type="match status" value="1"/>
</dbReference>